<dbReference type="InterPro" id="IPR000515">
    <property type="entry name" value="MetI-like"/>
</dbReference>
<proteinExistence type="inferred from homology"/>
<dbReference type="CDD" id="cd06261">
    <property type="entry name" value="TM_PBP2"/>
    <property type="match status" value="1"/>
</dbReference>
<feature type="domain" description="ABC transmembrane type-1" evidence="9">
    <location>
        <begin position="328"/>
        <end position="507"/>
    </location>
</feature>
<evidence type="ECO:0000256" key="1">
    <source>
        <dbReference type="ARBA" id="ARBA00004651"/>
    </source>
</evidence>
<keyword evidence="11" id="KW-1185">Reference proteome</keyword>
<evidence type="ECO:0000256" key="5">
    <source>
        <dbReference type="ARBA" id="ARBA00023136"/>
    </source>
</evidence>
<evidence type="ECO:0000313" key="11">
    <source>
        <dbReference type="Proteomes" id="UP000274556"/>
    </source>
</evidence>
<dbReference type="SUPFAM" id="SSF161098">
    <property type="entry name" value="MetI-like"/>
    <property type="match status" value="1"/>
</dbReference>
<dbReference type="InterPro" id="IPR041894">
    <property type="entry name" value="PBP2_ProX-like"/>
</dbReference>
<comment type="subcellular location">
    <subcellularLocation>
        <location evidence="1 8">Cell membrane</location>
        <topology evidence="1 8">Multi-pass membrane protein</topology>
    </subcellularLocation>
</comment>
<dbReference type="OrthoDB" id="9781705at2"/>
<evidence type="ECO:0000256" key="6">
    <source>
        <dbReference type="ARBA" id="ARBA00035642"/>
    </source>
</evidence>
<dbReference type="Gene3D" id="1.10.3720.10">
    <property type="entry name" value="MetI-like"/>
    <property type="match status" value="1"/>
</dbReference>
<dbReference type="GO" id="GO:0031460">
    <property type="term" value="P:glycine betaine transport"/>
    <property type="evidence" value="ECO:0007669"/>
    <property type="project" value="UniProtKB-ARBA"/>
</dbReference>
<dbReference type="PROSITE" id="PS50928">
    <property type="entry name" value="ABC_TM1"/>
    <property type="match status" value="1"/>
</dbReference>
<dbReference type="InterPro" id="IPR007210">
    <property type="entry name" value="ABC_Gly_betaine_transp_sub-bd"/>
</dbReference>
<dbReference type="FunFam" id="1.10.3720.10:FF:000001">
    <property type="entry name" value="Glycine betaine ABC transporter, permease"/>
    <property type="match status" value="1"/>
</dbReference>
<accession>A0A495VAH2</accession>
<dbReference type="InterPro" id="IPR051204">
    <property type="entry name" value="ABC_transp_perm/SBD"/>
</dbReference>
<evidence type="ECO:0000256" key="7">
    <source>
        <dbReference type="ARBA" id="ARBA00035652"/>
    </source>
</evidence>
<keyword evidence="4 8" id="KW-1133">Transmembrane helix</keyword>
<dbReference type="Pfam" id="PF04069">
    <property type="entry name" value="OpuAC"/>
    <property type="match status" value="1"/>
</dbReference>
<comment type="similarity">
    <text evidence="6">In the C-terminal section; belongs to the OsmX family.</text>
</comment>
<keyword evidence="3 8" id="KW-0812">Transmembrane</keyword>
<feature type="transmembrane region" description="Helical" evidence="8">
    <location>
        <begin position="332"/>
        <end position="354"/>
    </location>
</feature>
<evidence type="ECO:0000256" key="8">
    <source>
        <dbReference type="RuleBase" id="RU363032"/>
    </source>
</evidence>
<evidence type="ECO:0000313" key="10">
    <source>
        <dbReference type="EMBL" id="RKT46401.1"/>
    </source>
</evidence>
<feature type="transmembrane region" description="Helical" evidence="8">
    <location>
        <begin position="388"/>
        <end position="406"/>
    </location>
</feature>
<dbReference type="Proteomes" id="UP000274556">
    <property type="component" value="Unassembled WGS sequence"/>
</dbReference>
<dbReference type="CDD" id="cd13607">
    <property type="entry name" value="PBP2_AfProX_like"/>
    <property type="match status" value="1"/>
</dbReference>
<organism evidence="10 11">
    <name type="scientific">Thiocapsa rosea</name>
    <dbReference type="NCBI Taxonomy" id="69360"/>
    <lineage>
        <taxon>Bacteria</taxon>
        <taxon>Pseudomonadati</taxon>
        <taxon>Pseudomonadota</taxon>
        <taxon>Gammaproteobacteria</taxon>
        <taxon>Chromatiales</taxon>
        <taxon>Chromatiaceae</taxon>
        <taxon>Thiocapsa</taxon>
    </lineage>
</organism>
<dbReference type="Gene3D" id="3.40.190.10">
    <property type="entry name" value="Periplasmic binding protein-like II"/>
    <property type="match status" value="1"/>
</dbReference>
<dbReference type="PANTHER" id="PTHR30177">
    <property type="entry name" value="GLYCINE BETAINE/L-PROLINE TRANSPORT SYSTEM PERMEASE PROTEIN PROW"/>
    <property type="match status" value="1"/>
</dbReference>
<dbReference type="GO" id="GO:0022857">
    <property type="term" value="F:transmembrane transporter activity"/>
    <property type="evidence" value="ECO:0007669"/>
    <property type="project" value="InterPro"/>
</dbReference>
<evidence type="ECO:0000256" key="2">
    <source>
        <dbReference type="ARBA" id="ARBA00022448"/>
    </source>
</evidence>
<feature type="transmembrane region" description="Helical" evidence="8">
    <location>
        <begin position="361"/>
        <end position="382"/>
    </location>
</feature>
<evidence type="ECO:0000256" key="3">
    <source>
        <dbReference type="ARBA" id="ARBA00022692"/>
    </source>
</evidence>
<dbReference type="GO" id="GO:0043190">
    <property type="term" value="C:ATP-binding cassette (ABC) transporter complex"/>
    <property type="evidence" value="ECO:0007669"/>
    <property type="project" value="InterPro"/>
</dbReference>
<evidence type="ECO:0000259" key="9">
    <source>
        <dbReference type="PROSITE" id="PS50928"/>
    </source>
</evidence>
<dbReference type="SUPFAM" id="SSF53850">
    <property type="entry name" value="Periplasmic binding protein-like II"/>
    <property type="match status" value="1"/>
</dbReference>
<dbReference type="AlphaFoldDB" id="A0A495VAH2"/>
<dbReference type="Pfam" id="PF00528">
    <property type="entry name" value="BPD_transp_1"/>
    <property type="match status" value="1"/>
</dbReference>
<keyword evidence="2 8" id="KW-0813">Transport</keyword>
<comment type="similarity">
    <text evidence="7">In the N-terminal section; belongs to the binding-protein-dependent transport system permease family.</text>
</comment>
<dbReference type="Gene3D" id="3.40.190.120">
    <property type="entry name" value="Osmoprotection protein (prox), domain 2"/>
    <property type="match status" value="1"/>
</dbReference>
<dbReference type="PANTHER" id="PTHR30177:SF4">
    <property type="entry name" value="OSMOPROTECTANT IMPORT PERMEASE PROTEIN OSMW"/>
    <property type="match status" value="1"/>
</dbReference>
<dbReference type="EMBL" id="RBXL01000001">
    <property type="protein sequence ID" value="RKT46401.1"/>
    <property type="molecule type" value="Genomic_DNA"/>
</dbReference>
<keyword evidence="5 8" id="KW-0472">Membrane</keyword>
<comment type="caution">
    <text evidence="10">The sequence shown here is derived from an EMBL/GenBank/DDBJ whole genome shotgun (WGS) entry which is preliminary data.</text>
</comment>
<protein>
    <submittedName>
        <fullName evidence="10">Osmoprotectant transport system permease protein</fullName>
    </submittedName>
</protein>
<reference evidence="10 11" key="1">
    <citation type="submission" date="2018-10" db="EMBL/GenBank/DDBJ databases">
        <title>Genomic Encyclopedia of Archaeal and Bacterial Type Strains, Phase II (KMG-II): from individual species to whole genera.</title>
        <authorList>
            <person name="Goeker M."/>
        </authorList>
    </citation>
    <scope>NUCLEOTIDE SEQUENCE [LARGE SCALE GENOMIC DNA]</scope>
    <source>
        <strain evidence="10 11">DSM 235</strain>
    </source>
</reference>
<comment type="similarity">
    <text evidence="8">Belongs to the binding-protein-dependent transport system permease family.</text>
</comment>
<gene>
    <name evidence="10" type="ORF">BDD21_3914</name>
</gene>
<name>A0A495VAH2_9GAMM</name>
<evidence type="ECO:0000256" key="4">
    <source>
        <dbReference type="ARBA" id="ARBA00022989"/>
    </source>
</evidence>
<sequence length="540" mass="57800">MRRGMSRRASSRQLPATGLALALAPVVALLLAIGLAAWSPEPRAEESTPRPVTIGSKKFTESVILGETLRLLALDAGHPSRHRAELGGTRILWGALLSGEIDIYPEYSGTLVREILAGEDLSSPERLEAALSARGVRSSASLGFENTYAIAVPEPLAQQLGLRRISDLREHPDLRLGFSSEFLERADGWPGLRQRYRLPQTRVQGLDHDLVYRGIAAGHLDVTVVYTTDAEIARYGLRMLDDDLGYFEDYQAILLYRAELAEEAPAAVAAFRRLEGAIDAPTMAGMNGAVKLEGDSEQTVAARLLSEGLGLEVTVSGQGFWSQLGQRTLEHLGLVGVSLGAAILFAVPLGVLAAQQARLGHLILGITGMIQTIPSLALFVFLIPWLGIGWLPTVVALFLYSLLPIVRNTHAGLMDIPVPIRESADVLGLTRGARLRLIELPLAANTILAGIKTSAVLNVGTATVAALIGAGGYGQPILTGIRLDDTALIMQGAVPAALLALGLQGLFEFAERWVVPRGLRLKPTDGVRTDADPDPERPRA</sequence>
<dbReference type="InterPro" id="IPR035906">
    <property type="entry name" value="MetI-like_sf"/>
</dbReference>